<evidence type="ECO:0000313" key="2">
    <source>
        <dbReference type="EMBL" id="KAF2743944.1"/>
    </source>
</evidence>
<sequence>MSHRTWRKFSREHILKEKNPWEVARNAFEIALELALLGSVAEATKLFTVSESFSKECKSIWSPGLYFAWEATGLWPDSIPAEARQPEAMRQLEVERILWRRETHATESGLKELIAATLGDGRRQPRDDELLAALDLSAFMNRREEATQVLQPLADNFDRNWTKISKSRQAWKYFKDGVVASAIGVNSKKLVAFQQEVLQTFTDRLSNGPLRKYRDVPMPDLLNLCNDNTLKNAVWEEMDVDPDEPPSTILRKGATSDEIAALEQRLEHDLPDDYKEFLAVSNGMDSCWNGYTREPELLGTDGVHNFDATEQQKMMEEAAVDLGFYMSESLRMKWPRLTTVIKVNTGDEESTFVWFCLPEMIRQAAVEFFALIPSLPESERDHVTRMMGYYHAGTREADSVGWIVGVWAPQTFDFVVYNSWREYIEMLAEESAHEDTFDEVDTQGRPLHSVEIFAYQLR</sequence>
<protein>
    <recommendedName>
        <fullName evidence="1">Knr4/Smi1-like domain-containing protein</fullName>
    </recommendedName>
</protein>
<evidence type="ECO:0000313" key="3">
    <source>
        <dbReference type="Proteomes" id="UP000799440"/>
    </source>
</evidence>
<dbReference type="Gene3D" id="3.40.1580.10">
    <property type="entry name" value="SMI1/KNR4-like"/>
    <property type="match status" value="1"/>
</dbReference>
<dbReference type="AlphaFoldDB" id="A0A6A6V2I2"/>
<evidence type="ECO:0000259" key="1">
    <source>
        <dbReference type="SMART" id="SM00860"/>
    </source>
</evidence>
<dbReference type="SUPFAM" id="SSF160631">
    <property type="entry name" value="SMI1/KNR4-like"/>
    <property type="match status" value="1"/>
</dbReference>
<organism evidence="2 3">
    <name type="scientific">Sporormia fimetaria CBS 119925</name>
    <dbReference type="NCBI Taxonomy" id="1340428"/>
    <lineage>
        <taxon>Eukaryota</taxon>
        <taxon>Fungi</taxon>
        <taxon>Dikarya</taxon>
        <taxon>Ascomycota</taxon>
        <taxon>Pezizomycotina</taxon>
        <taxon>Dothideomycetes</taxon>
        <taxon>Pleosporomycetidae</taxon>
        <taxon>Pleosporales</taxon>
        <taxon>Sporormiaceae</taxon>
        <taxon>Sporormia</taxon>
    </lineage>
</organism>
<accession>A0A6A6V2I2</accession>
<dbReference type="Pfam" id="PF09346">
    <property type="entry name" value="SMI1_KNR4"/>
    <property type="match status" value="1"/>
</dbReference>
<dbReference type="EMBL" id="MU006592">
    <property type="protein sequence ID" value="KAF2743944.1"/>
    <property type="molecule type" value="Genomic_DNA"/>
</dbReference>
<reference evidence="2" key="1">
    <citation type="journal article" date="2020" name="Stud. Mycol.">
        <title>101 Dothideomycetes genomes: a test case for predicting lifestyles and emergence of pathogens.</title>
        <authorList>
            <person name="Haridas S."/>
            <person name="Albert R."/>
            <person name="Binder M."/>
            <person name="Bloem J."/>
            <person name="Labutti K."/>
            <person name="Salamov A."/>
            <person name="Andreopoulos B."/>
            <person name="Baker S."/>
            <person name="Barry K."/>
            <person name="Bills G."/>
            <person name="Bluhm B."/>
            <person name="Cannon C."/>
            <person name="Castanera R."/>
            <person name="Culley D."/>
            <person name="Daum C."/>
            <person name="Ezra D."/>
            <person name="Gonzalez J."/>
            <person name="Henrissat B."/>
            <person name="Kuo A."/>
            <person name="Liang C."/>
            <person name="Lipzen A."/>
            <person name="Lutzoni F."/>
            <person name="Magnuson J."/>
            <person name="Mondo S."/>
            <person name="Nolan M."/>
            <person name="Ohm R."/>
            <person name="Pangilinan J."/>
            <person name="Park H.-J."/>
            <person name="Ramirez L."/>
            <person name="Alfaro M."/>
            <person name="Sun H."/>
            <person name="Tritt A."/>
            <person name="Yoshinaga Y."/>
            <person name="Zwiers L.-H."/>
            <person name="Turgeon B."/>
            <person name="Goodwin S."/>
            <person name="Spatafora J."/>
            <person name="Crous P."/>
            <person name="Grigoriev I."/>
        </authorList>
    </citation>
    <scope>NUCLEOTIDE SEQUENCE</scope>
    <source>
        <strain evidence="2">CBS 119925</strain>
    </source>
</reference>
<feature type="domain" description="Knr4/Smi1-like" evidence="1">
    <location>
        <begin position="253"/>
        <end position="426"/>
    </location>
</feature>
<dbReference type="InterPro" id="IPR018958">
    <property type="entry name" value="Knr4/Smi1-like_dom"/>
</dbReference>
<dbReference type="Proteomes" id="UP000799440">
    <property type="component" value="Unassembled WGS sequence"/>
</dbReference>
<keyword evidence="3" id="KW-1185">Reference proteome</keyword>
<gene>
    <name evidence="2" type="ORF">M011DRAFT_461202</name>
</gene>
<dbReference type="OrthoDB" id="2788868at2759"/>
<dbReference type="SMART" id="SM00860">
    <property type="entry name" value="SMI1_KNR4"/>
    <property type="match status" value="1"/>
</dbReference>
<name>A0A6A6V2I2_9PLEO</name>
<proteinExistence type="predicted"/>
<dbReference type="InterPro" id="IPR037883">
    <property type="entry name" value="Knr4/Smi1-like_sf"/>
</dbReference>